<evidence type="ECO:0000313" key="1">
    <source>
        <dbReference type="EMBL" id="MBU5673220.1"/>
    </source>
</evidence>
<keyword evidence="2" id="KW-1185">Reference proteome</keyword>
<reference evidence="1 2" key="1">
    <citation type="submission" date="2021-06" db="EMBL/GenBank/DDBJ databases">
        <authorList>
            <person name="Sun Q."/>
            <person name="Li D."/>
        </authorList>
    </citation>
    <scope>NUCLEOTIDE SEQUENCE [LARGE SCALE GENOMIC DNA]</scope>
    <source>
        <strain evidence="1 2">MSJ-6</strain>
    </source>
</reference>
<gene>
    <name evidence="1" type="ORF">KQJ23_15430</name>
</gene>
<comment type="caution">
    <text evidence="1">The sequence shown here is derived from an EMBL/GenBank/DDBJ whole genome shotgun (WGS) entry which is preliminary data.</text>
</comment>
<accession>A0ABS6FSK7</accession>
<organism evidence="1 2">
    <name type="scientific">Paenibacillus brevis</name>
    <dbReference type="NCBI Taxonomy" id="2841508"/>
    <lineage>
        <taxon>Bacteria</taxon>
        <taxon>Bacillati</taxon>
        <taxon>Bacillota</taxon>
        <taxon>Bacilli</taxon>
        <taxon>Bacillales</taxon>
        <taxon>Paenibacillaceae</taxon>
        <taxon>Paenibacillus</taxon>
    </lineage>
</organism>
<evidence type="ECO:0000313" key="2">
    <source>
        <dbReference type="Proteomes" id="UP000743001"/>
    </source>
</evidence>
<proteinExistence type="predicted"/>
<sequence length="96" mass="11503">MNGDLRPHPESDAADGIEYDRHYRMKYHPQFHFSHGQPFSDDDLEYLCMFYEIDDARTMAFALGKTEHVCRVKYSTLKNRGLVEYYQNRYKQKLSD</sequence>
<dbReference type="EMBL" id="JAHLQJ010000013">
    <property type="protein sequence ID" value="MBU5673220.1"/>
    <property type="molecule type" value="Genomic_DNA"/>
</dbReference>
<protein>
    <submittedName>
        <fullName evidence="1">DNA-entry nuclease</fullName>
    </submittedName>
</protein>
<dbReference type="Proteomes" id="UP000743001">
    <property type="component" value="Unassembled WGS sequence"/>
</dbReference>
<name>A0ABS6FSK7_9BACL</name>